<dbReference type="Pfam" id="PF00392">
    <property type="entry name" value="GntR"/>
    <property type="match status" value="1"/>
</dbReference>
<name>A0ABW0HDK6_9HYPH</name>
<feature type="domain" description="HTH gntR-type" evidence="4">
    <location>
        <begin position="1"/>
        <end position="68"/>
    </location>
</feature>
<evidence type="ECO:0000256" key="2">
    <source>
        <dbReference type="ARBA" id="ARBA00023125"/>
    </source>
</evidence>
<evidence type="ECO:0000313" key="6">
    <source>
        <dbReference type="Proteomes" id="UP001596104"/>
    </source>
</evidence>
<dbReference type="PANTHER" id="PTHR43537:SF5">
    <property type="entry name" value="UXU OPERON TRANSCRIPTIONAL REGULATOR"/>
    <property type="match status" value="1"/>
</dbReference>
<keyword evidence="3" id="KW-0804">Transcription</keyword>
<proteinExistence type="predicted"/>
<evidence type="ECO:0000256" key="1">
    <source>
        <dbReference type="ARBA" id="ARBA00023015"/>
    </source>
</evidence>
<dbReference type="Gene3D" id="1.10.10.10">
    <property type="entry name" value="Winged helix-like DNA-binding domain superfamily/Winged helix DNA-binding domain"/>
    <property type="match status" value="1"/>
</dbReference>
<evidence type="ECO:0000313" key="5">
    <source>
        <dbReference type="EMBL" id="MFC5395111.1"/>
    </source>
</evidence>
<dbReference type="SMART" id="SM00345">
    <property type="entry name" value="HTH_GNTR"/>
    <property type="match status" value="1"/>
</dbReference>
<dbReference type="InterPro" id="IPR000524">
    <property type="entry name" value="Tscrpt_reg_HTH_GntR"/>
</dbReference>
<keyword evidence="1" id="KW-0805">Transcription regulation</keyword>
<gene>
    <name evidence="5" type="ORF">ACFPPC_20950</name>
</gene>
<accession>A0ABW0HDK6</accession>
<dbReference type="RefSeq" id="WP_377010865.1">
    <property type="nucleotide sequence ID" value="NZ_JBHSLV010000035.1"/>
</dbReference>
<dbReference type="Gene3D" id="1.20.120.530">
    <property type="entry name" value="GntR ligand-binding domain-like"/>
    <property type="match status" value="1"/>
</dbReference>
<dbReference type="InterPro" id="IPR036388">
    <property type="entry name" value="WH-like_DNA-bd_sf"/>
</dbReference>
<dbReference type="InterPro" id="IPR011711">
    <property type="entry name" value="GntR_C"/>
</dbReference>
<dbReference type="EMBL" id="JBHSLV010000035">
    <property type="protein sequence ID" value="MFC5395111.1"/>
    <property type="molecule type" value="Genomic_DNA"/>
</dbReference>
<dbReference type="InterPro" id="IPR036390">
    <property type="entry name" value="WH_DNA-bd_sf"/>
</dbReference>
<dbReference type="PROSITE" id="PS50949">
    <property type="entry name" value="HTH_GNTR"/>
    <property type="match status" value="1"/>
</dbReference>
<sequence length="214" mass="23566">MNQSEQAVGVIERLIEQGDLKPGSMVSERGLMDLTGLGRTPVREAIQRLALNHMLRIHPNKGIEIPAISVEDQLSGLEVRRAVEVLAVELACSRATEKDIAAIAALKSTLAGDFGLHDYSDTIRQTHALIIQAAHNPYLEALMVPLQTLSRRFWIMHVRDERAEITHGKRLHQDILQAILARDTQRAGAASLALNAYLVDFALSVVARMTSPRG</sequence>
<evidence type="ECO:0000259" key="4">
    <source>
        <dbReference type="PROSITE" id="PS50949"/>
    </source>
</evidence>
<dbReference type="Pfam" id="PF07729">
    <property type="entry name" value="FCD"/>
    <property type="match status" value="1"/>
</dbReference>
<evidence type="ECO:0000256" key="3">
    <source>
        <dbReference type="ARBA" id="ARBA00023163"/>
    </source>
</evidence>
<dbReference type="Proteomes" id="UP001596104">
    <property type="component" value="Unassembled WGS sequence"/>
</dbReference>
<dbReference type="PANTHER" id="PTHR43537">
    <property type="entry name" value="TRANSCRIPTIONAL REGULATOR, GNTR FAMILY"/>
    <property type="match status" value="1"/>
</dbReference>
<keyword evidence="2" id="KW-0238">DNA-binding</keyword>
<organism evidence="5 6">
    <name type="scientific">Bosea vestrisii</name>
    <dbReference type="NCBI Taxonomy" id="151416"/>
    <lineage>
        <taxon>Bacteria</taxon>
        <taxon>Pseudomonadati</taxon>
        <taxon>Pseudomonadota</taxon>
        <taxon>Alphaproteobacteria</taxon>
        <taxon>Hyphomicrobiales</taxon>
        <taxon>Boseaceae</taxon>
        <taxon>Bosea</taxon>
    </lineage>
</organism>
<keyword evidence="6" id="KW-1185">Reference proteome</keyword>
<dbReference type="InterPro" id="IPR008920">
    <property type="entry name" value="TF_FadR/GntR_C"/>
</dbReference>
<dbReference type="SUPFAM" id="SSF48008">
    <property type="entry name" value="GntR ligand-binding domain-like"/>
    <property type="match status" value="1"/>
</dbReference>
<dbReference type="SUPFAM" id="SSF46785">
    <property type="entry name" value="Winged helix' DNA-binding domain"/>
    <property type="match status" value="1"/>
</dbReference>
<dbReference type="SMART" id="SM00895">
    <property type="entry name" value="FCD"/>
    <property type="match status" value="1"/>
</dbReference>
<protein>
    <submittedName>
        <fullName evidence="5">GntR family transcriptional regulator</fullName>
    </submittedName>
</protein>
<comment type="caution">
    <text evidence="5">The sequence shown here is derived from an EMBL/GenBank/DDBJ whole genome shotgun (WGS) entry which is preliminary data.</text>
</comment>
<reference evidence="6" key="1">
    <citation type="journal article" date="2019" name="Int. J. Syst. Evol. Microbiol.">
        <title>The Global Catalogue of Microorganisms (GCM) 10K type strain sequencing project: providing services to taxonomists for standard genome sequencing and annotation.</title>
        <authorList>
            <consortium name="The Broad Institute Genomics Platform"/>
            <consortium name="The Broad Institute Genome Sequencing Center for Infectious Disease"/>
            <person name="Wu L."/>
            <person name="Ma J."/>
        </authorList>
    </citation>
    <scope>NUCLEOTIDE SEQUENCE [LARGE SCALE GENOMIC DNA]</scope>
    <source>
        <strain evidence="6">CGMCC 1.16326</strain>
    </source>
</reference>